<dbReference type="GO" id="GO:0008324">
    <property type="term" value="F:monoatomic cation transmembrane transporter activity"/>
    <property type="evidence" value="ECO:0007669"/>
    <property type="project" value="InterPro"/>
</dbReference>
<keyword evidence="6 7" id="KW-0472">Membrane</keyword>
<evidence type="ECO:0000256" key="2">
    <source>
        <dbReference type="ARBA" id="ARBA00006228"/>
    </source>
</evidence>
<evidence type="ECO:0000313" key="8">
    <source>
        <dbReference type="EMBL" id="CAA6822644.1"/>
    </source>
</evidence>
<dbReference type="EMBL" id="CACVAT010000368">
    <property type="protein sequence ID" value="CAA6822644.1"/>
    <property type="molecule type" value="Genomic_DNA"/>
</dbReference>
<proteinExistence type="inferred from homology"/>
<evidence type="ECO:0000256" key="4">
    <source>
        <dbReference type="ARBA" id="ARBA00022692"/>
    </source>
</evidence>
<dbReference type="GO" id="GO:0005886">
    <property type="term" value="C:plasma membrane"/>
    <property type="evidence" value="ECO:0007669"/>
    <property type="project" value="UniProtKB-SubCell"/>
</dbReference>
<comment type="subcellular location">
    <subcellularLocation>
        <location evidence="1">Cell membrane</location>
        <topology evidence="1">Multi-pass membrane protein</topology>
    </subcellularLocation>
</comment>
<dbReference type="PANTHER" id="PTHR34584">
    <property type="entry name" value="NA(+)/H(+) ANTIPORTER SUBUNIT E1"/>
    <property type="match status" value="1"/>
</dbReference>
<accession>A0A6S6TTD2</accession>
<evidence type="ECO:0000256" key="5">
    <source>
        <dbReference type="ARBA" id="ARBA00022989"/>
    </source>
</evidence>
<evidence type="ECO:0000256" key="7">
    <source>
        <dbReference type="SAM" id="Phobius"/>
    </source>
</evidence>
<reference evidence="8" key="1">
    <citation type="submission" date="2020-01" db="EMBL/GenBank/DDBJ databases">
        <authorList>
            <person name="Meier V. D."/>
            <person name="Meier V D."/>
        </authorList>
    </citation>
    <scope>NUCLEOTIDE SEQUENCE</scope>
    <source>
        <strain evidence="8">HLG_WM_MAG_09</strain>
    </source>
</reference>
<sequence length="169" mass="18981">MNLTGEPCMSSYLRLLAAGLVIFWLLLSGFWDNPLLLTLGAASIVLTVYLASRIEKSYQLKSLTRMMIRIPKYSVWLIVEVVKTNIDVTKRVWMPSRYPISPTLDIVPMTQETRLGKTIYANSITLTPGTVSVRLEPDHHLLVHALTYEGMLDLKAGGMDSRVTDLEEA</sequence>
<feature type="transmembrane region" description="Helical" evidence="7">
    <location>
        <begin position="35"/>
        <end position="52"/>
    </location>
</feature>
<gene>
    <name evidence="8" type="ORF">HELGO_WM41107</name>
</gene>
<evidence type="ECO:0000256" key="6">
    <source>
        <dbReference type="ARBA" id="ARBA00023136"/>
    </source>
</evidence>
<dbReference type="AlphaFoldDB" id="A0A6S6TTD2"/>
<evidence type="ECO:0000256" key="3">
    <source>
        <dbReference type="ARBA" id="ARBA00022475"/>
    </source>
</evidence>
<dbReference type="PANTHER" id="PTHR34584:SF1">
    <property type="entry name" value="NA(+)_H(+) ANTIPORTER SUBUNIT E1"/>
    <property type="match status" value="1"/>
</dbReference>
<dbReference type="Pfam" id="PF01899">
    <property type="entry name" value="MNHE"/>
    <property type="match status" value="1"/>
</dbReference>
<comment type="similarity">
    <text evidence="2">Belongs to the CPA3 antiporters (TC 2.A.63) subunit E family.</text>
</comment>
<feature type="transmembrane region" description="Helical" evidence="7">
    <location>
        <begin position="12"/>
        <end position="29"/>
    </location>
</feature>
<organism evidence="8">
    <name type="scientific">uncultured Thiotrichaceae bacterium</name>
    <dbReference type="NCBI Taxonomy" id="298394"/>
    <lineage>
        <taxon>Bacteria</taxon>
        <taxon>Pseudomonadati</taxon>
        <taxon>Pseudomonadota</taxon>
        <taxon>Gammaproteobacteria</taxon>
        <taxon>Thiotrichales</taxon>
        <taxon>Thiotrichaceae</taxon>
        <taxon>environmental samples</taxon>
    </lineage>
</organism>
<keyword evidence="4 7" id="KW-0812">Transmembrane</keyword>
<protein>
    <submittedName>
        <fullName evidence="8">Cation transporter</fullName>
    </submittedName>
</protein>
<keyword evidence="5 7" id="KW-1133">Transmembrane helix</keyword>
<name>A0A6S6TTD2_9GAMM</name>
<evidence type="ECO:0000256" key="1">
    <source>
        <dbReference type="ARBA" id="ARBA00004651"/>
    </source>
</evidence>
<keyword evidence="3" id="KW-1003">Cell membrane</keyword>
<dbReference type="InterPro" id="IPR002758">
    <property type="entry name" value="Cation_antiport_E"/>
</dbReference>